<gene>
    <name evidence="4" type="ORF">KXJ70_01660</name>
</gene>
<dbReference type="EMBL" id="JAHWDQ010000001">
    <property type="protein sequence ID" value="MBW2939464.1"/>
    <property type="molecule type" value="Genomic_DNA"/>
</dbReference>
<reference evidence="4" key="1">
    <citation type="submission" date="2021-07" db="EMBL/GenBank/DDBJ databases">
        <title>Zhongshania sp. CAU 1632 isolated from seawater.</title>
        <authorList>
            <person name="Kim W."/>
        </authorList>
    </citation>
    <scope>NUCLEOTIDE SEQUENCE</scope>
    <source>
        <strain evidence="4">CAU 1632</strain>
    </source>
</reference>
<proteinExistence type="inferred from homology"/>
<dbReference type="Pfam" id="PF04333">
    <property type="entry name" value="MlaA"/>
    <property type="match status" value="1"/>
</dbReference>
<feature type="signal peptide" evidence="3">
    <location>
        <begin position="1"/>
        <end position="24"/>
    </location>
</feature>
<dbReference type="InterPro" id="IPR007428">
    <property type="entry name" value="MlaA"/>
</dbReference>
<protein>
    <submittedName>
        <fullName evidence="4">VacJ family lipoprotein</fullName>
    </submittedName>
</protein>
<comment type="similarity">
    <text evidence="1">Belongs to the MlaA family.</text>
</comment>
<comment type="caution">
    <text evidence="4">The sequence shown here is derived from an EMBL/GenBank/DDBJ whole genome shotgun (WGS) entry which is preliminary data.</text>
</comment>
<feature type="chain" id="PRO_5046386635" evidence="3">
    <location>
        <begin position="25"/>
        <end position="242"/>
    </location>
</feature>
<name>A0ABS6VN49_9GAMM</name>
<evidence type="ECO:0000313" key="4">
    <source>
        <dbReference type="EMBL" id="MBW2939464.1"/>
    </source>
</evidence>
<sequence>MTPMERIACALLLMLLSTFQGVNASVNDSDPRDPWEGLNRAVFAFNDTADQYVLKPVAKGYRNITPTFVDQSLANFFNNLGEIKNIGNNVLQGDGSHVLVSGGRFIINTTVGVLGIFDVAGAIGLVRDSEDFGQTLAVWGVGNGPYIMLPFLGPSTLRDGAGRGVDSYTDVMRSVDPESAQYGMTLLDLIQVRASLLGTEELVSGDKYTFFKDVYLQRRDFLINDGKLKDDFGDEDFESFDF</sequence>
<organism evidence="4 5">
    <name type="scientific">Zhongshania aquimaris</name>
    <dbReference type="NCBI Taxonomy" id="2857107"/>
    <lineage>
        <taxon>Bacteria</taxon>
        <taxon>Pseudomonadati</taxon>
        <taxon>Pseudomonadota</taxon>
        <taxon>Gammaproteobacteria</taxon>
        <taxon>Cellvibrionales</taxon>
        <taxon>Spongiibacteraceae</taxon>
        <taxon>Zhongshania</taxon>
    </lineage>
</organism>
<evidence type="ECO:0000256" key="3">
    <source>
        <dbReference type="SAM" id="SignalP"/>
    </source>
</evidence>
<dbReference type="PANTHER" id="PTHR30035:SF3">
    <property type="entry name" value="INTERMEMBRANE PHOSPHOLIPID TRANSPORT SYSTEM LIPOPROTEIN MLAA"/>
    <property type="match status" value="1"/>
</dbReference>
<evidence type="ECO:0000313" key="5">
    <source>
        <dbReference type="Proteomes" id="UP001166291"/>
    </source>
</evidence>
<keyword evidence="2 3" id="KW-0732">Signal</keyword>
<evidence type="ECO:0000256" key="2">
    <source>
        <dbReference type="ARBA" id="ARBA00022729"/>
    </source>
</evidence>
<evidence type="ECO:0000256" key="1">
    <source>
        <dbReference type="ARBA" id="ARBA00010634"/>
    </source>
</evidence>
<keyword evidence="4" id="KW-0449">Lipoprotein</keyword>
<dbReference type="Proteomes" id="UP001166291">
    <property type="component" value="Unassembled WGS sequence"/>
</dbReference>
<keyword evidence="5" id="KW-1185">Reference proteome</keyword>
<dbReference type="PANTHER" id="PTHR30035">
    <property type="entry name" value="LIPOPROTEIN VACJ-RELATED"/>
    <property type="match status" value="1"/>
</dbReference>
<accession>A0ABS6VN49</accession>